<gene>
    <name evidence="2" type="ORF">CesoFtcFv8_016710</name>
</gene>
<dbReference type="EMBL" id="JAULUE010002058">
    <property type="protein sequence ID" value="KAK5888186.1"/>
    <property type="molecule type" value="Genomic_DNA"/>
</dbReference>
<name>A0AAN8GQR4_9TELE</name>
<evidence type="ECO:0000313" key="3">
    <source>
        <dbReference type="Proteomes" id="UP001335648"/>
    </source>
</evidence>
<feature type="region of interest" description="Disordered" evidence="1">
    <location>
        <begin position="56"/>
        <end position="75"/>
    </location>
</feature>
<dbReference type="AlphaFoldDB" id="A0AAN8GQR4"/>
<keyword evidence="3" id="KW-1185">Reference proteome</keyword>
<proteinExistence type="predicted"/>
<dbReference type="Proteomes" id="UP001335648">
    <property type="component" value="Unassembled WGS sequence"/>
</dbReference>
<evidence type="ECO:0000313" key="2">
    <source>
        <dbReference type="EMBL" id="KAK5888186.1"/>
    </source>
</evidence>
<evidence type="ECO:0000256" key="1">
    <source>
        <dbReference type="SAM" id="MobiDB-lite"/>
    </source>
</evidence>
<accession>A0AAN8GQR4</accession>
<sequence length="75" mass="8458">MRAWTCKERRGERPSWALIRAMISSPLAALAGFPPISWAMNWLDDSPVCMHSSMFSPNPKNSLYSRAQSEFKSAP</sequence>
<protein>
    <submittedName>
        <fullName evidence="2">Uncharacterized protein</fullName>
    </submittedName>
</protein>
<comment type="caution">
    <text evidence="2">The sequence shown here is derived from an EMBL/GenBank/DDBJ whole genome shotgun (WGS) entry which is preliminary data.</text>
</comment>
<reference evidence="2 3" key="1">
    <citation type="journal article" date="2023" name="Mol. Biol. Evol.">
        <title>Genomics of Secondarily Temperate Adaptation in the Only Non-Antarctic Icefish.</title>
        <authorList>
            <person name="Rivera-Colon A.G."/>
            <person name="Rayamajhi N."/>
            <person name="Minhas B.F."/>
            <person name="Madrigal G."/>
            <person name="Bilyk K.T."/>
            <person name="Yoon V."/>
            <person name="Hune M."/>
            <person name="Gregory S."/>
            <person name="Cheng C.H.C."/>
            <person name="Catchen J.M."/>
        </authorList>
    </citation>
    <scope>NUCLEOTIDE SEQUENCE [LARGE SCALE GENOMIC DNA]</scope>
    <source>
        <strain evidence="2">JC2023a</strain>
    </source>
</reference>
<organism evidence="2 3">
    <name type="scientific">Champsocephalus esox</name>
    <name type="common">pike icefish</name>
    <dbReference type="NCBI Taxonomy" id="159716"/>
    <lineage>
        <taxon>Eukaryota</taxon>
        <taxon>Metazoa</taxon>
        <taxon>Chordata</taxon>
        <taxon>Craniata</taxon>
        <taxon>Vertebrata</taxon>
        <taxon>Euteleostomi</taxon>
        <taxon>Actinopterygii</taxon>
        <taxon>Neopterygii</taxon>
        <taxon>Teleostei</taxon>
        <taxon>Neoteleostei</taxon>
        <taxon>Acanthomorphata</taxon>
        <taxon>Eupercaria</taxon>
        <taxon>Perciformes</taxon>
        <taxon>Notothenioidei</taxon>
        <taxon>Channichthyidae</taxon>
        <taxon>Champsocephalus</taxon>
    </lineage>
</organism>